<name>A0ABZ3DWU3_9BURK</name>
<dbReference type="EMBL" id="CP109823">
    <property type="protein sequence ID" value="XAE52962.1"/>
    <property type="molecule type" value="Genomic_DNA"/>
</dbReference>
<sequence>MPIDVPESHNWTALSEREQHCLLTLNGQIAQAEQWIYQRSQELVMAYGVATAQARHADDGKLGEDVELIATMLFLPREDHADHLSVNSSIVARIDIPILPVPQTHAKPSHVDQRVISHFLEPRSKWNQIFLTLFDDALQGDMAKLLSISGLCTNIAFIQQNLCQW</sequence>
<keyword evidence="2" id="KW-1185">Reference proteome</keyword>
<evidence type="ECO:0000313" key="1">
    <source>
        <dbReference type="EMBL" id="XAE52962.1"/>
    </source>
</evidence>
<protein>
    <submittedName>
        <fullName evidence="1">Uncharacterized protein</fullName>
    </submittedName>
</protein>
<reference evidence="1 2" key="1">
    <citation type="submission" date="2022-10" db="EMBL/GenBank/DDBJ databases">
        <title>Genomic of Burkholderia cepacia PN-1.</title>
        <authorList>
            <person name="Yang Y."/>
            <person name="Guan H."/>
            <person name="Huang J."/>
        </authorList>
    </citation>
    <scope>NUCLEOTIDE SEQUENCE [LARGE SCALE GENOMIC DNA]</scope>
    <source>
        <strain evidence="1 2">PN-1</strain>
    </source>
</reference>
<accession>A0ABZ3DWU3</accession>
<dbReference type="Proteomes" id="UP001448498">
    <property type="component" value="Chromosome 2"/>
</dbReference>
<proteinExistence type="predicted"/>
<gene>
    <name evidence="1" type="ORF">OHZ10_36040</name>
</gene>
<evidence type="ECO:0000313" key="2">
    <source>
        <dbReference type="Proteomes" id="UP001448498"/>
    </source>
</evidence>
<organism evidence="1 2">
    <name type="scientific">Burkholderia arboris</name>
    <dbReference type="NCBI Taxonomy" id="488730"/>
    <lineage>
        <taxon>Bacteria</taxon>
        <taxon>Pseudomonadati</taxon>
        <taxon>Pseudomonadota</taxon>
        <taxon>Betaproteobacteria</taxon>
        <taxon>Burkholderiales</taxon>
        <taxon>Burkholderiaceae</taxon>
        <taxon>Burkholderia</taxon>
        <taxon>Burkholderia cepacia complex</taxon>
    </lineage>
</organism>
<dbReference type="RefSeq" id="WP_342706058.1">
    <property type="nucleotide sequence ID" value="NZ_CP109823.1"/>
</dbReference>